<dbReference type="PANTHER" id="PTHR40084">
    <property type="entry name" value="PHOSPHOHYDROLASE, PHP FAMILY"/>
    <property type="match status" value="1"/>
</dbReference>
<evidence type="ECO:0000313" key="1">
    <source>
        <dbReference type="EMBL" id="MAG22204.1"/>
    </source>
</evidence>
<dbReference type="AlphaFoldDB" id="A0A2D6M1A7"/>
<dbReference type="NCBIfam" id="TIGR00375">
    <property type="entry name" value="TIGR00375 family protein"/>
    <property type="match status" value="1"/>
</dbReference>
<comment type="caution">
    <text evidence="1">The sequence shown here is derived from an EMBL/GenBank/DDBJ whole genome shotgun (WGS) entry which is preliminary data.</text>
</comment>
<dbReference type="Proteomes" id="UP000226592">
    <property type="component" value="Unassembled WGS sequence"/>
</dbReference>
<accession>A0A2D6M1A7</accession>
<evidence type="ECO:0000313" key="2">
    <source>
        <dbReference type="Proteomes" id="UP000226592"/>
    </source>
</evidence>
<dbReference type="CDD" id="cd19067">
    <property type="entry name" value="PfuEndoQ-like"/>
    <property type="match status" value="1"/>
</dbReference>
<proteinExistence type="predicted"/>
<reference evidence="2" key="1">
    <citation type="submission" date="2017-09" db="EMBL/GenBank/DDBJ databases">
        <title>The Reconstruction of 2,631 Draft Metagenome-Assembled Genomes from the Global Oceans.</title>
        <authorList>
            <person name="Tully B.J."/>
            <person name="Graham E.D."/>
            <person name="Heidelberg J.F."/>
        </authorList>
    </citation>
    <scope>NUCLEOTIDE SEQUENCE [LARGE SCALE GENOMIC DNA]</scope>
</reference>
<dbReference type="SUPFAM" id="SSF89550">
    <property type="entry name" value="PHP domain-like"/>
    <property type="match status" value="1"/>
</dbReference>
<organism evidence="1 2">
    <name type="scientific">Candidatus Iainarchaeum sp</name>
    <dbReference type="NCBI Taxonomy" id="3101447"/>
    <lineage>
        <taxon>Archaea</taxon>
        <taxon>Candidatus Iainarchaeota</taxon>
        <taxon>Candidatus Iainarchaeia</taxon>
        <taxon>Candidatus Iainarchaeales</taxon>
        <taxon>Candidatus Iainarchaeaceae</taxon>
        <taxon>Candidatus Iainarchaeum</taxon>
    </lineage>
</organism>
<gene>
    <name evidence="1" type="ORF">CL943_02780</name>
</gene>
<name>A0A2D6M1A7_9ARCH</name>
<dbReference type="EMBL" id="NZBU01000009">
    <property type="protein sequence ID" value="MAG22204.1"/>
    <property type="molecule type" value="Genomic_DNA"/>
</dbReference>
<protein>
    <submittedName>
        <fullName evidence="1">TIGR00375 family protein</fullName>
    </submittedName>
</protein>
<dbReference type="Gene3D" id="3.20.20.140">
    <property type="entry name" value="Metal-dependent hydrolases"/>
    <property type="match status" value="1"/>
</dbReference>
<dbReference type="InterPro" id="IPR005287">
    <property type="entry name" value="CHP00375"/>
</dbReference>
<dbReference type="InterPro" id="IPR016195">
    <property type="entry name" value="Pol/histidinol_Pase-like"/>
</dbReference>
<sequence>MGEFNCDLHFHGPYSTGVSKNMLIPIIAEQSKLKGLHVCGMADMLQGTWFKHLKENIIEVSNGIFADKKELMNFIPQVEVQCNKRIHHLIFLPDFGSAETLKQSMDGSAIFDSWGCGRPVIRLSAEEIAEKVSNVGGIMGPAHAFTPYFSVYAHFDSVKEVYGAMGKEIKFMELGLSADTDFADMIPGNRDYQFITCSDSHSPWPYRIGREFTRIEMKEPGFKELKNALEKKDEKKIKLNVGLDPREGKYHLTACNACYANYSLEDAEKLNWRCTQCRGSIKRGVRDRIEMLSDGESKHPEFRPEYLYSVPLAEIIQIALKVEGINTKRVQGMWREFVDRFGTEINALIDAPIEELEKVDPTVAKKVNAFRKGWVHYLPGGGGNYGKPVICDSQEEFEKKVNEIDKQIREQQASNGQKTLREF</sequence>
<dbReference type="PANTHER" id="PTHR40084:SF1">
    <property type="entry name" value="PHOSPHOTRANSFERASE"/>
    <property type="match status" value="1"/>
</dbReference>